<dbReference type="PROSITE" id="PS50076">
    <property type="entry name" value="DNAJ_2"/>
    <property type="match status" value="1"/>
</dbReference>
<dbReference type="CDD" id="cd06257">
    <property type="entry name" value="DnaJ"/>
    <property type="match status" value="1"/>
</dbReference>
<accession>A0AAE0FN38</accession>
<proteinExistence type="predicted"/>
<name>A0AAE0FN38_9CHLO</name>
<dbReference type="Proteomes" id="UP001190700">
    <property type="component" value="Unassembled WGS sequence"/>
</dbReference>
<feature type="compositionally biased region" description="Basic and acidic residues" evidence="1">
    <location>
        <begin position="70"/>
        <end position="85"/>
    </location>
</feature>
<evidence type="ECO:0000313" key="3">
    <source>
        <dbReference type="EMBL" id="KAK3262692.1"/>
    </source>
</evidence>
<keyword evidence="4" id="KW-1185">Reference proteome</keyword>
<reference evidence="3 4" key="1">
    <citation type="journal article" date="2015" name="Genome Biol. Evol.">
        <title>Comparative Genomics of a Bacterivorous Green Alga Reveals Evolutionary Causalities and Consequences of Phago-Mixotrophic Mode of Nutrition.</title>
        <authorList>
            <person name="Burns J.A."/>
            <person name="Paasch A."/>
            <person name="Narechania A."/>
            <person name="Kim E."/>
        </authorList>
    </citation>
    <scope>NUCLEOTIDE SEQUENCE [LARGE SCALE GENOMIC DNA]</scope>
    <source>
        <strain evidence="3 4">PLY_AMNH</strain>
    </source>
</reference>
<dbReference type="GO" id="GO:0005789">
    <property type="term" value="C:endoplasmic reticulum membrane"/>
    <property type="evidence" value="ECO:0007669"/>
    <property type="project" value="TreeGrafter"/>
</dbReference>
<dbReference type="PRINTS" id="PR00625">
    <property type="entry name" value="JDOMAIN"/>
</dbReference>
<dbReference type="PANTHER" id="PTHR43908:SF3">
    <property type="entry name" value="AT29763P-RELATED"/>
    <property type="match status" value="1"/>
</dbReference>
<gene>
    <name evidence="3" type="ORF">CYMTET_28464</name>
</gene>
<evidence type="ECO:0000256" key="1">
    <source>
        <dbReference type="SAM" id="MobiDB-lite"/>
    </source>
</evidence>
<evidence type="ECO:0000313" key="4">
    <source>
        <dbReference type="Proteomes" id="UP001190700"/>
    </source>
</evidence>
<dbReference type="SUPFAM" id="SSF46565">
    <property type="entry name" value="Chaperone J-domain"/>
    <property type="match status" value="1"/>
</dbReference>
<organism evidence="3 4">
    <name type="scientific">Cymbomonas tetramitiformis</name>
    <dbReference type="NCBI Taxonomy" id="36881"/>
    <lineage>
        <taxon>Eukaryota</taxon>
        <taxon>Viridiplantae</taxon>
        <taxon>Chlorophyta</taxon>
        <taxon>Pyramimonadophyceae</taxon>
        <taxon>Pyramimonadales</taxon>
        <taxon>Pyramimonadaceae</taxon>
        <taxon>Cymbomonas</taxon>
    </lineage>
</organism>
<dbReference type="Gene3D" id="1.10.287.110">
    <property type="entry name" value="DnaJ domain"/>
    <property type="match status" value="1"/>
</dbReference>
<feature type="region of interest" description="Disordered" evidence="1">
    <location>
        <begin position="70"/>
        <end position="97"/>
    </location>
</feature>
<dbReference type="Pfam" id="PF00226">
    <property type="entry name" value="DnaJ"/>
    <property type="match status" value="1"/>
</dbReference>
<dbReference type="EMBL" id="LGRX02016020">
    <property type="protein sequence ID" value="KAK3262692.1"/>
    <property type="molecule type" value="Genomic_DNA"/>
</dbReference>
<comment type="caution">
    <text evidence="3">The sequence shown here is derived from an EMBL/GenBank/DDBJ whole genome shotgun (WGS) entry which is preliminary data.</text>
</comment>
<dbReference type="InterPro" id="IPR036869">
    <property type="entry name" value="J_dom_sf"/>
</dbReference>
<feature type="domain" description="J" evidence="2">
    <location>
        <begin position="111"/>
        <end position="152"/>
    </location>
</feature>
<dbReference type="GO" id="GO:0030544">
    <property type="term" value="F:Hsp70 protein binding"/>
    <property type="evidence" value="ECO:0007669"/>
    <property type="project" value="TreeGrafter"/>
</dbReference>
<dbReference type="InterPro" id="IPR051100">
    <property type="entry name" value="DnaJ_subfamily_B/C"/>
</dbReference>
<evidence type="ECO:0000259" key="2">
    <source>
        <dbReference type="PROSITE" id="PS50076"/>
    </source>
</evidence>
<dbReference type="PANTHER" id="PTHR43908">
    <property type="entry name" value="AT29763P-RELATED"/>
    <property type="match status" value="1"/>
</dbReference>
<dbReference type="GO" id="GO:0071218">
    <property type="term" value="P:cellular response to misfolded protein"/>
    <property type="evidence" value="ECO:0007669"/>
    <property type="project" value="TreeGrafter"/>
</dbReference>
<dbReference type="InterPro" id="IPR001623">
    <property type="entry name" value="DnaJ_domain"/>
</dbReference>
<sequence length="152" mass="17847">MAKQLYFSRAVGGNCQNSLEVYDRETAHRNQRPELYDRPKQKVKIVNQKAFDAFWLRVEEQTQKAANIMQEREEEKRRRAAEAGERYIPPENEESEDEVDAAFIKKMEGKKYYELLEVDRAATNKDIRRAYHKRALVLHPDKLSSKSPQASC</sequence>
<protein>
    <recommendedName>
        <fullName evidence="2">J domain-containing protein</fullName>
    </recommendedName>
</protein>
<dbReference type="AlphaFoldDB" id="A0AAE0FN38"/>